<dbReference type="PROSITE" id="PS50893">
    <property type="entry name" value="ABC_TRANSPORTER_2"/>
    <property type="match status" value="1"/>
</dbReference>
<keyword evidence="11" id="KW-1185">Reference proteome</keyword>
<feature type="transmembrane region" description="Helical" evidence="7">
    <location>
        <begin position="56"/>
        <end position="77"/>
    </location>
</feature>
<evidence type="ECO:0000259" key="8">
    <source>
        <dbReference type="PROSITE" id="PS50893"/>
    </source>
</evidence>
<comment type="subcellular location">
    <subcellularLocation>
        <location evidence="1">Cell membrane</location>
        <topology evidence="1">Multi-pass membrane protein</topology>
    </subcellularLocation>
</comment>
<feature type="domain" description="ABC transmembrane type-1" evidence="9">
    <location>
        <begin position="17"/>
        <end position="287"/>
    </location>
</feature>
<evidence type="ECO:0000313" key="10">
    <source>
        <dbReference type="EMBL" id="SDX17972.1"/>
    </source>
</evidence>
<dbReference type="OrthoDB" id="9806127at2"/>
<dbReference type="STRING" id="589385.SAMN05421504_102567"/>
<dbReference type="Gene3D" id="1.20.1560.10">
    <property type="entry name" value="ABC transporter type 1, transmembrane domain"/>
    <property type="match status" value="1"/>
</dbReference>
<feature type="transmembrane region" description="Helical" evidence="7">
    <location>
        <begin position="18"/>
        <end position="36"/>
    </location>
</feature>
<dbReference type="SUPFAM" id="SSF90123">
    <property type="entry name" value="ABC transporter transmembrane region"/>
    <property type="match status" value="1"/>
</dbReference>
<dbReference type="Pfam" id="PF00664">
    <property type="entry name" value="ABC_membrane"/>
    <property type="match status" value="1"/>
</dbReference>
<dbReference type="RefSeq" id="WP_091288434.1">
    <property type="nucleotide sequence ID" value="NZ_FNON01000002.1"/>
</dbReference>
<dbReference type="PANTHER" id="PTHR24221:SF654">
    <property type="entry name" value="ATP-BINDING CASSETTE SUB-FAMILY B MEMBER 6"/>
    <property type="match status" value="1"/>
</dbReference>
<dbReference type="GO" id="GO:0034040">
    <property type="term" value="F:ATPase-coupled lipid transmembrane transporter activity"/>
    <property type="evidence" value="ECO:0007669"/>
    <property type="project" value="TreeGrafter"/>
</dbReference>
<dbReference type="SUPFAM" id="SSF52540">
    <property type="entry name" value="P-loop containing nucleoside triphosphate hydrolases"/>
    <property type="match status" value="1"/>
</dbReference>
<evidence type="ECO:0000313" key="11">
    <source>
        <dbReference type="Proteomes" id="UP000199515"/>
    </source>
</evidence>
<evidence type="ECO:0000259" key="9">
    <source>
        <dbReference type="PROSITE" id="PS50929"/>
    </source>
</evidence>
<dbReference type="InterPro" id="IPR027417">
    <property type="entry name" value="P-loop_NTPase"/>
</dbReference>
<reference evidence="10 11" key="1">
    <citation type="submission" date="2016-10" db="EMBL/GenBank/DDBJ databases">
        <authorList>
            <person name="de Groot N.N."/>
        </authorList>
    </citation>
    <scope>NUCLEOTIDE SEQUENCE [LARGE SCALE GENOMIC DNA]</scope>
    <source>
        <strain evidence="10 11">CPCC 202699</strain>
    </source>
</reference>
<name>A0A1H2ZKC2_9PSEU</name>
<evidence type="ECO:0000256" key="3">
    <source>
        <dbReference type="ARBA" id="ARBA00022741"/>
    </source>
</evidence>
<dbReference type="EMBL" id="FNON01000002">
    <property type="protein sequence ID" value="SDX17972.1"/>
    <property type="molecule type" value="Genomic_DNA"/>
</dbReference>
<accession>A0A1H2ZKC2</accession>
<dbReference type="InterPro" id="IPR039421">
    <property type="entry name" value="Type_1_exporter"/>
</dbReference>
<dbReference type="Proteomes" id="UP000199515">
    <property type="component" value="Unassembled WGS sequence"/>
</dbReference>
<evidence type="ECO:0000256" key="7">
    <source>
        <dbReference type="SAM" id="Phobius"/>
    </source>
</evidence>
<dbReference type="AlphaFoldDB" id="A0A1H2ZKC2"/>
<evidence type="ECO:0000256" key="5">
    <source>
        <dbReference type="ARBA" id="ARBA00022989"/>
    </source>
</evidence>
<keyword evidence="4 10" id="KW-0067">ATP-binding</keyword>
<proteinExistence type="predicted"/>
<keyword evidence="2 7" id="KW-0812">Transmembrane</keyword>
<dbReference type="GO" id="GO:0005886">
    <property type="term" value="C:plasma membrane"/>
    <property type="evidence" value="ECO:0007669"/>
    <property type="project" value="UniProtKB-SubCell"/>
</dbReference>
<evidence type="ECO:0000256" key="1">
    <source>
        <dbReference type="ARBA" id="ARBA00004651"/>
    </source>
</evidence>
<dbReference type="Gene3D" id="3.40.50.300">
    <property type="entry name" value="P-loop containing nucleotide triphosphate hydrolases"/>
    <property type="match status" value="1"/>
</dbReference>
<dbReference type="InterPro" id="IPR011527">
    <property type="entry name" value="ABC1_TM_dom"/>
</dbReference>
<feature type="domain" description="ABC transporter" evidence="8">
    <location>
        <begin position="331"/>
        <end position="562"/>
    </location>
</feature>
<dbReference type="PROSITE" id="PS50929">
    <property type="entry name" value="ABC_TM1F"/>
    <property type="match status" value="1"/>
</dbReference>
<keyword evidence="5 7" id="KW-1133">Transmembrane helix</keyword>
<dbReference type="GO" id="GO:0140359">
    <property type="term" value="F:ABC-type transporter activity"/>
    <property type="evidence" value="ECO:0007669"/>
    <property type="project" value="InterPro"/>
</dbReference>
<dbReference type="GO" id="GO:0016887">
    <property type="term" value="F:ATP hydrolysis activity"/>
    <property type="evidence" value="ECO:0007669"/>
    <property type="project" value="InterPro"/>
</dbReference>
<evidence type="ECO:0000256" key="4">
    <source>
        <dbReference type="ARBA" id="ARBA00022840"/>
    </source>
</evidence>
<organism evidence="10 11">
    <name type="scientific">Amycolatopsis xylanica</name>
    <dbReference type="NCBI Taxonomy" id="589385"/>
    <lineage>
        <taxon>Bacteria</taxon>
        <taxon>Bacillati</taxon>
        <taxon>Actinomycetota</taxon>
        <taxon>Actinomycetes</taxon>
        <taxon>Pseudonocardiales</taxon>
        <taxon>Pseudonocardiaceae</taxon>
        <taxon>Amycolatopsis</taxon>
    </lineage>
</organism>
<gene>
    <name evidence="10" type="ORF">SAMN05421504_102567</name>
</gene>
<dbReference type="InterPro" id="IPR003439">
    <property type="entry name" value="ABC_transporter-like_ATP-bd"/>
</dbReference>
<evidence type="ECO:0000256" key="6">
    <source>
        <dbReference type="ARBA" id="ARBA00023136"/>
    </source>
</evidence>
<feature type="transmembrane region" description="Helical" evidence="7">
    <location>
        <begin position="239"/>
        <end position="258"/>
    </location>
</feature>
<dbReference type="GO" id="GO:0005524">
    <property type="term" value="F:ATP binding"/>
    <property type="evidence" value="ECO:0007669"/>
    <property type="project" value="UniProtKB-KW"/>
</dbReference>
<dbReference type="Pfam" id="PF00005">
    <property type="entry name" value="ABC_tran"/>
    <property type="match status" value="1"/>
</dbReference>
<keyword evidence="3" id="KW-0547">Nucleotide-binding</keyword>
<feature type="transmembrane region" description="Helical" evidence="7">
    <location>
        <begin position="289"/>
        <end position="307"/>
    </location>
</feature>
<sequence>MTVHQLYGSALGKQWRGGLILLGCSVLEGVPAFFSGRLVELAVDRGFGVGEPLVGMAWLAVFGAVALLGALGSRLVWQQLGKVVEPLRDALVEAVVRGVLHDPAPPRNQPDASGVARITQHVEVVRDATAGLLVQARGMVVTTFAALAGLFTIAGGLAWLVAAPVLGSIVIFACLLPSLARRQRALALADERTAETAGTTLAGMRDVVACGAESTAVMALHKTVDAQAAAAMAVARSSALRTLVISIGGFLPLLLALLVAPGMVAAGTLTAGAALGALVYLATTMQPALRGLAATAATVVLRLLVALRRLAETAEIPEPVDGRDEPADAVVSVRELTFGWGEHAEPIVRGLDLDLAPGDHLAVVGPSGIGKSTLAGLITGMLEPQEGRVLLGGAPVRDTPAELRHRLIALIPQEAYVFAGTVRDNLALFAPDATDDELLDAADAVGAGDLVDRLGGLDGEIGHGREGVSAGGAQLLALARVYVTPARIVLLDEATSNLDPRAEARVERAFAARGGALLVIAHRLSSALRARRVLVMDGRETALGRHEDLLRNSPRYAEMMQAWTAPSPSPRPRTGIPLAR</sequence>
<feature type="transmembrane region" description="Helical" evidence="7">
    <location>
        <begin position="157"/>
        <end position="176"/>
    </location>
</feature>
<dbReference type="InterPro" id="IPR036640">
    <property type="entry name" value="ABC1_TM_sf"/>
</dbReference>
<feature type="transmembrane region" description="Helical" evidence="7">
    <location>
        <begin position="264"/>
        <end position="282"/>
    </location>
</feature>
<dbReference type="SMART" id="SM00382">
    <property type="entry name" value="AAA"/>
    <property type="match status" value="1"/>
</dbReference>
<keyword evidence="6 7" id="KW-0472">Membrane</keyword>
<protein>
    <submittedName>
        <fullName evidence="10">ATP-binding cassette, subfamily C</fullName>
    </submittedName>
</protein>
<dbReference type="InterPro" id="IPR003593">
    <property type="entry name" value="AAA+_ATPase"/>
</dbReference>
<evidence type="ECO:0000256" key="2">
    <source>
        <dbReference type="ARBA" id="ARBA00022692"/>
    </source>
</evidence>
<dbReference type="PANTHER" id="PTHR24221">
    <property type="entry name" value="ATP-BINDING CASSETTE SUB-FAMILY B"/>
    <property type="match status" value="1"/>
</dbReference>
<feature type="transmembrane region" description="Helical" evidence="7">
    <location>
        <begin position="130"/>
        <end position="151"/>
    </location>
</feature>